<dbReference type="Gene3D" id="3.40.190.290">
    <property type="match status" value="1"/>
</dbReference>
<dbReference type="Proteomes" id="UP000305675">
    <property type="component" value="Unassembled WGS sequence"/>
</dbReference>
<evidence type="ECO:0000256" key="2">
    <source>
        <dbReference type="ARBA" id="ARBA00023015"/>
    </source>
</evidence>
<comment type="similarity">
    <text evidence="1">Belongs to the LysR transcriptional regulatory family.</text>
</comment>
<evidence type="ECO:0000313" key="7">
    <source>
        <dbReference type="Proteomes" id="UP000305675"/>
    </source>
</evidence>
<dbReference type="PANTHER" id="PTHR30537:SF30">
    <property type="entry name" value="TRANSCRIPTIONAL REGULATOR-RELATED"/>
    <property type="match status" value="1"/>
</dbReference>
<dbReference type="InterPro" id="IPR005119">
    <property type="entry name" value="LysR_subst-bd"/>
</dbReference>
<sequence length="290" mass="31898">MNKLRQMQLFMTIVEAGSITKAADRAELSKSVLSHHLKQLERQLEVTLLKRTTRRQSLTVAGERFYQHCRKMNQVAEQAWDEVRADQRIPSGKLTLTAPHALMNAVVTPALVKAFADFPQLSLNLVCEDTQLDLMASGIDVAIRVGQSPDSNYRQKRIGGFREWLCQPSGADIELASAPYIANHWQGAHIEHEYRDDGGKCQTQHFTAAHRTNTVHQTLSLIELGLGIGLIPDLLMASHQGVEPVSPAIGNSLSVYALHPYHSAVPKSVSMAIEAIEQALKTPVAAPVGC</sequence>
<dbReference type="FunFam" id="1.10.10.10:FF:000001">
    <property type="entry name" value="LysR family transcriptional regulator"/>
    <property type="match status" value="1"/>
</dbReference>
<evidence type="ECO:0000256" key="1">
    <source>
        <dbReference type="ARBA" id="ARBA00009437"/>
    </source>
</evidence>
<gene>
    <name evidence="6" type="ORF">FCL42_19725</name>
</gene>
<proteinExistence type="inferred from homology"/>
<organism evidence="6 7">
    <name type="scientific">Ferrimonas aestuarii</name>
    <dbReference type="NCBI Taxonomy" id="2569539"/>
    <lineage>
        <taxon>Bacteria</taxon>
        <taxon>Pseudomonadati</taxon>
        <taxon>Pseudomonadota</taxon>
        <taxon>Gammaproteobacteria</taxon>
        <taxon>Alteromonadales</taxon>
        <taxon>Ferrimonadaceae</taxon>
        <taxon>Ferrimonas</taxon>
    </lineage>
</organism>
<keyword evidence="7" id="KW-1185">Reference proteome</keyword>
<evidence type="ECO:0000259" key="5">
    <source>
        <dbReference type="PROSITE" id="PS50931"/>
    </source>
</evidence>
<dbReference type="GO" id="GO:0003700">
    <property type="term" value="F:DNA-binding transcription factor activity"/>
    <property type="evidence" value="ECO:0007669"/>
    <property type="project" value="InterPro"/>
</dbReference>
<dbReference type="InterPro" id="IPR036390">
    <property type="entry name" value="WH_DNA-bd_sf"/>
</dbReference>
<reference evidence="6 7" key="1">
    <citation type="submission" date="2019-04" db="EMBL/GenBank/DDBJ databases">
        <authorList>
            <person name="Hwang J.C."/>
        </authorList>
    </citation>
    <scope>NUCLEOTIDE SEQUENCE [LARGE SCALE GENOMIC DNA]</scope>
    <source>
        <strain evidence="6 7">IMCC35002</strain>
    </source>
</reference>
<accession>A0A4U1BG50</accession>
<keyword evidence="2" id="KW-0805">Transcription regulation</keyword>
<dbReference type="GO" id="GO:0043565">
    <property type="term" value="F:sequence-specific DNA binding"/>
    <property type="evidence" value="ECO:0007669"/>
    <property type="project" value="TreeGrafter"/>
</dbReference>
<dbReference type="InterPro" id="IPR000847">
    <property type="entry name" value="LysR_HTH_N"/>
</dbReference>
<feature type="domain" description="HTH lysR-type" evidence="5">
    <location>
        <begin position="1"/>
        <end position="59"/>
    </location>
</feature>
<dbReference type="AlphaFoldDB" id="A0A4U1BG50"/>
<dbReference type="Pfam" id="PF03466">
    <property type="entry name" value="LysR_substrate"/>
    <property type="match status" value="1"/>
</dbReference>
<dbReference type="SUPFAM" id="SSF53850">
    <property type="entry name" value="Periplasmic binding protein-like II"/>
    <property type="match status" value="1"/>
</dbReference>
<protein>
    <submittedName>
        <fullName evidence="6">LysR family transcriptional regulator</fullName>
    </submittedName>
</protein>
<evidence type="ECO:0000256" key="3">
    <source>
        <dbReference type="ARBA" id="ARBA00023125"/>
    </source>
</evidence>
<dbReference type="OrthoDB" id="5825379at2"/>
<dbReference type="Pfam" id="PF00126">
    <property type="entry name" value="HTH_1"/>
    <property type="match status" value="1"/>
</dbReference>
<dbReference type="InterPro" id="IPR036388">
    <property type="entry name" value="WH-like_DNA-bd_sf"/>
</dbReference>
<dbReference type="EMBL" id="SWCJ01000023">
    <property type="protein sequence ID" value="TKB50126.1"/>
    <property type="molecule type" value="Genomic_DNA"/>
</dbReference>
<dbReference type="SUPFAM" id="SSF46785">
    <property type="entry name" value="Winged helix' DNA-binding domain"/>
    <property type="match status" value="1"/>
</dbReference>
<dbReference type="GO" id="GO:0006351">
    <property type="term" value="P:DNA-templated transcription"/>
    <property type="evidence" value="ECO:0007669"/>
    <property type="project" value="TreeGrafter"/>
</dbReference>
<keyword evidence="3" id="KW-0238">DNA-binding</keyword>
<dbReference type="Gene3D" id="1.10.10.10">
    <property type="entry name" value="Winged helix-like DNA-binding domain superfamily/Winged helix DNA-binding domain"/>
    <property type="match status" value="1"/>
</dbReference>
<dbReference type="InterPro" id="IPR058163">
    <property type="entry name" value="LysR-type_TF_proteobact-type"/>
</dbReference>
<evidence type="ECO:0000313" key="6">
    <source>
        <dbReference type="EMBL" id="TKB50126.1"/>
    </source>
</evidence>
<name>A0A4U1BG50_9GAMM</name>
<keyword evidence="4" id="KW-0804">Transcription</keyword>
<comment type="caution">
    <text evidence="6">The sequence shown here is derived from an EMBL/GenBank/DDBJ whole genome shotgun (WGS) entry which is preliminary data.</text>
</comment>
<evidence type="ECO:0000256" key="4">
    <source>
        <dbReference type="ARBA" id="ARBA00023163"/>
    </source>
</evidence>
<dbReference type="PROSITE" id="PS50931">
    <property type="entry name" value="HTH_LYSR"/>
    <property type="match status" value="1"/>
</dbReference>
<dbReference type="PANTHER" id="PTHR30537">
    <property type="entry name" value="HTH-TYPE TRANSCRIPTIONAL REGULATOR"/>
    <property type="match status" value="1"/>
</dbReference>
<dbReference type="RefSeq" id="WP_136865150.1">
    <property type="nucleotide sequence ID" value="NZ_SWCJ01000023.1"/>
</dbReference>